<feature type="disulfide bond" evidence="2">
    <location>
        <begin position="298"/>
        <end position="359"/>
    </location>
</feature>
<feature type="domain" description="SRCR" evidence="3">
    <location>
        <begin position="261"/>
        <end position="360"/>
    </location>
</feature>
<reference evidence="4" key="2">
    <citation type="submission" date="2025-09" db="UniProtKB">
        <authorList>
            <consortium name="Ensembl"/>
        </authorList>
    </citation>
    <scope>IDENTIFICATION</scope>
</reference>
<dbReference type="SUPFAM" id="SSF56487">
    <property type="entry name" value="SRCR-like"/>
    <property type="match status" value="3"/>
</dbReference>
<proteinExistence type="predicted"/>
<evidence type="ECO:0000259" key="3">
    <source>
        <dbReference type="PROSITE" id="PS50287"/>
    </source>
</evidence>
<dbReference type="Gene3D" id="3.10.250.10">
    <property type="entry name" value="SRCR-like domain"/>
    <property type="match status" value="3"/>
</dbReference>
<dbReference type="Pfam" id="PF00530">
    <property type="entry name" value="SRCR"/>
    <property type="match status" value="3"/>
</dbReference>
<feature type="disulfide bond" evidence="2">
    <location>
        <begin position="91"/>
        <end position="101"/>
    </location>
</feature>
<evidence type="ECO:0000256" key="1">
    <source>
        <dbReference type="ARBA" id="ARBA00023157"/>
    </source>
</evidence>
<dbReference type="PANTHER" id="PTHR48071">
    <property type="entry name" value="SRCR DOMAIN-CONTAINING PROTEIN"/>
    <property type="match status" value="1"/>
</dbReference>
<keyword evidence="1 2" id="KW-1015">Disulfide bond</keyword>
<evidence type="ECO:0000313" key="4">
    <source>
        <dbReference type="Ensembl" id="ENSPLAP00000009005.1"/>
    </source>
</evidence>
<dbReference type="Ensembl" id="ENSPLAT00000001944.1">
    <property type="protein sequence ID" value="ENSPLAP00000009005.1"/>
    <property type="gene ID" value="ENSPLAG00000011679.1"/>
</dbReference>
<dbReference type="InterPro" id="IPR001190">
    <property type="entry name" value="SRCR"/>
</dbReference>
<feature type="disulfide bond" evidence="2">
    <location>
        <begin position="60"/>
        <end position="121"/>
    </location>
</feature>
<reference evidence="4" key="1">
    <citation type="submission" date="2025-08" db="UniProtKB">
        <authorList>
            <consortium name="Ensembl"/>
        </authorList>
    </citation>
    <scope>IDENTIFICATION</scope>
</reference>
<feature type="disulfide bond" evidence="2">
    <location>
        <begin position="329"/>
        <end position="339"/>
    </location>
</feature>
<feature type="domain" description="SRCR" evidence="3">
    <location>
        <begin position="20"/>
        <end position="122"/>
    </location>
</feature>
<accession>A0A3B3U6P3</accession>
<evidence type="ECO:0000313" key="5">
    <source>
        <dbReference type="Proteomes" id="UP000261500"/>
    </source>
</evidence>
<dbReference type="SMART" id="SM00202">
    <property type="entry name" value="SR"/>
    <property type="match status" value="3"/>
</dbReference>
<dbReference type="GO" id="GO:0016020">
    <property type="term" value="C:membrane"/>
    <property type="evidence" value="ECO:0007669"/>
    <property type="project" value="InterPro"/>
</dbReference>
<feature type="disulfide bond" evidence="2">
    <location>
        <begin position="47"/>
        <end position="111"/>
    </location>
</feature>
<feature type="disulfide bond" evidence="2">
    <location>
        <begin position="285"/>
        <end position="349"/>
    </location>
</feature>
<dbReference type="InterPro" id="IPR036772">
    <property type="entry name" value="SRCR-like_dom_sf"/>
</dbReference>
<dbReference type="STRING" id="48699.ENSPLAP00000009005"/>
<keyword evidence="5" id="KW-1185">Reference proteome</keyword>
<sequence length="379" mass="40079">MAFSSVSLIQMNCEEYYEYLPLFSPHSNPPCSGRVEIYHNGSWGTVCDDGWDLNDAAVACRQLDCGPALGAPPLAYFGQGTGQIWLDDLGCSGNESSLAVCGHSGFGTHDCGHGEDAGVNCSSKTAYITGVLISNTFFVCEILMISVFSCVTEDPQIRLAGSGASCSGRIEVYHSNSWGTVCNDGWDMNDAHVACRQLGCGPATSTSTGGAFGPGTGPIWLDEVACLGNETSLSECQHNGFETHNCGHSKDVIVVCSGAPVRLIGSSQCAGRVEIYYNYSWGTVCDDDWDINDAQVVCSQLGCGAALAAPRSANFGPGSDKIWLDNVGCAGSERHLSDCSHNGYGNHNCDHNKDASVICSGENFSFCYIQPQPPGFMAL</sequence>
<dbReference type="AlphaFoldDB" id="A0A3B3U6P3"/>
<organism evidence="4 5">
    <name type="scientific">Poecilia latipinna</name>
    <name type="common">sailfin molly</name>
    <dbReference type="NCBI Taxonomy" id="48699"/>
    <lineage>
        <taxon>Eukaryota</taxon>
        <taxon>Metazoa</taxon>
        <taxon>Chordata</taxon>
        <taxon>Craniata</taxon>
        <taxon>Vertebrata</taxon>
        <taxon>Euteleostomi</taxon>
        <taxon>Actinopterygii</taxon>
        <taxon>Neopterygii</taxon>
        <taxon>Teleostei</taxon>
        <taxon>Neoteleostei</taxon>
        <taxon>Acanthomorphata</taxon>
        <taxon>Ovalentaria</taxon>
        <taxon>Atherinomorphae</taxon>
        <taxon>Cyprinodontiformes</taxon>
        <taxon>Poeciliidae</taxon>
        <taxon>Poeciliinae</taxon>
        <taxon>Poecilia</taxon>
    </lineage>
</organism>
<protein>
    <recommendedName>
        <fullName evidence="3">SRCR domain-containing protein</fullName>
    </recommendedName>
</protein>
<feature type="disulfide bond" evidence="2">
    <location>
        <begin position="195"/>
        <end position="256"/>
    </location>
</feature>
<dbReference type="GeneTree" id="ENSGT00950000183145"/>
<dbReference type="PANTHER" id="PTHR48071:SF18">
    <property type="entry name" value="DELETED IN MALIGNANT BRAIN TUMORS 1 PROTEIN-RELATED"/>
    <property type="match status" value="1"/>
</dbReference>
<feature type="domain" description="SRCR" evidence="3">
    <location>
        <begin position="157"/>
        <end position="257"/>
    </location>
</feature>
<dbReference type="PROSITE" id="PS00420">
    <property type="entry name" value="SRCR_1"/>
    <property type="match status" value="1"/>
</dbReference>
<name>A0A3B3U6P3_9TELE</name>
<feature type="disulfide bond" evidence="2">
    <location>
        <begin position="226"/>
        <end position="236"/>
    </location>
</feature>
<dbReference type="Proteomes" id="UP000261500">
    <property type="component" value="Unplaced"/>
</dbReference>
<dbReference type="PRINTS" id="PR00258">
    <property type="entry name" value="SPERACTRCPTR"/>
</dbReference>
<dbReference type="PROSITE" id="PS50287">
    <property type="entry name" value="SRCR_2"/>
    <property type="match status" value="3"/>
</dbReference>
<feature type="disulfide bond" evidence="2">
    <location>
        <begin position="182"/>
        <end position="246"/>
    </location>
</feature>
<evidence type="ECO:0000256" key="2">
    <source>
        <dbReference type="PROSITE-ProRule" id="PRU00196"/>
    </source>
</evidence>